<proteinExistence type="predicted"/>
<feature type="transmembrane region" description="Helical" evidence="1">
    <location>
        <begin position="21"/>
        <end position="41"/>
    </location>
</feature>
<dbReference type="AlphaFoldDB" id="A0A368SN42"/>
<reference evidence="2" key="1">
    <citation type="journal article" date="2012" name="Nat. Biotechnol.">
        <title>Reference genome sequence of the model plant Setaria.</title>
        <authorList>
            <person name="Bennetzen J.L."/>
            <person name="Schmutz J."/>
            <person name="Wang H."/>
            <person name="Percifield R."/>
            <person name="Hawkins J."/>
            <person name="Pontaroli A.C."/>
            <person name="Estep M."/>
            <person name="Feng L."/>
            <person name="Vaughn J.N."/>
            <person name="Grimwood J."/>
            <person name="Jenkins J."/>
            <person name="Barry K."/>
            <person name="Lindquist E."/>
            <person name="Hellsten U."/>
            <person name="Deshpande S."/>
            <person name="Wang X."/>
            <person name="Wu X."/>
            <person name="Mitros T."/>
            <person name="Triplett J."/>
            <person name="Yang X."/>
            <person name="Ye C.Y."/>
            <person name="Mauro-Herrera M."/>
            <person name="Wang L."/>
            <person name="Li P."/>
            <person name="Sharma M."/>
            <person name="Sharma R."/>
            <person name="Ronald P.C."/>
            <person name="Panaud O."/>
            <person name="Kellogg E.A."/>
            <person name="Brutnell T.P."/>
            <person name="Doust A.N."/>
            <person name="Tuskan G.A."/>
            <person name="Rokhsar D."/>
            <person name="Devos K.M."/>
        </authorList>
    </citation>
    <scope>NUCLEOTIDE SEQUENCE [LARGE SCALE GENOMIC DNA]</scope>
    <source>
        <strain evidence="2">Yugu1</strain>
    </source>
</reference>
<dbReference type="EMBL" id="CM003536">
    <property type="protein sequence ID" value="RCV43220.1"/>
    <property type="molecule type" value="Genomic_DNA"/>
</dbReference>
<gene>
    <name evidence="2" type="ORF">SETIT_9G277300v2</name>
</gene>
<keyword evidence="1" id="KW-0472">Membrane</keyword>
<accession>A0A368SN42</accession>
<evidence type="ECO:0000256" key="1">
    <source>
        <dbReference type="SAM" id="Phobius"/>
    </source>
</evidence>
<feature type="transmembrane region" description="Helical" evidence="1">
    <location>
        <begin position="53"/>
        <end position="75"/>
    </location>
</feature>
<name>A0A368SN42_SETIT</name>
<sequence>MLHPVAPFIVAAEASGVASRLRLLVPSTILLFCCLDTWTALHSSINVLATVESLFIPFALSSIAHCLLLIFWMLLGMVFHARMIDVADFNHNMMACSIILPRPNCC</sequence>
<reference evidence="2" key="2">
    <citation type="submission" date="2015-07" db="EMBL/GenBank/DDBJ databases">
        <authorList>
            <person name="Noorani M."/>
        </authorList>
    </citation>
    <scope>NUCLEOTIDE SEQUENCE</scope>
    <source>
        <strain evidence="2">Yugu1</strain>
    </source>
</reference>
<organism evidence="2">
    <name type="scientific">Setaria italica</name>
    <name type="common">Foxtail millet</name>
    <name type="synonym">Panicum italicum</name>
    <dbReference type="NCBI Taxonomy" id="4555"/>
    <lineage>
        <taxon>Eukaryota</taxon>
        <taxon>Viridiplantae</taxon>
        <taxon>Streptophyta</taxon>
        <taxon>Embryophyta</taxon>
        <taxon>Tracheophyta</taxon>
        <taxon>Spermatophyta</taxon>
        <taxon>Magnoliopsida</taxon>
        <taxon>Liliopsida</taxon>
        <taxon>Poales</taxon>
        <taxon>Poaceae</taxon>
        <taxon>PACMAD clade</taxon>
        <taxon>Panicoideae</taxon>
        <taxon>Panicodae</taxon>
        <taxon>Paniceae</taxon>
        <taxon>Cenchrinae</taxon>
        <taxon>Setaria</taxon>
    </lineage>
</organism>
<keyword evidence="1" id="KW-0812">Transmembrane</keyword>
<evidence type="ECO:0000313" key="2">
    <source>
        <dbReference type="EMBL" id="RCV43220.1"/>
    </source>
</evidence>
<protein>
    <submittedName>
        <fullName evidence="2">Uncharacterized protein</fullName>
    </submittedName>
</protein>
<keyword evidence="1" id="KW-1133">Transmembrane helix</keyword>